<dbReference type="PANTHER" id="PTHR37305:SF1">
    <property type="entry name" value="MEMBRANE PROTEIN"/>
    <property type="match status" value="1"/>
</dbReference>
<dbReference type="RefSeq" id="WP_042693181.1">
    <property type="nucleotide sequence ID" value="NZ_CABMAB010000005.1"/>
</dbReference>
<dbReference type="Proteomes" id="UP000077428">
    <property type="component" value="Unassembled WGS sequence"/>
</dbReference>
<evidence type="ECO:0000313" key="3">
    <source>
        <dbReference type="Proteomes" id="UP000077428"/>
    </source>
</evidence>
<dbReference type="EMBL" id="LWMU01000097">
    <property type="protein sequence ID" value="KZX11090.1"/>
    <property type="molecule type" value="Genomic_DNA"/>
</dbReference>
<proteinExistence type="predicted"/>
<feature type="transmembrane region" description="Helical" evidence="1">
    <location>
        <begin position="57"/>
        <end position="78"/>
    </location>
</feature>
<gene>
    <name evidence="2" type="ORF">MBORA_16590</name>
</gene>
<evidence type="ECO:0000313" key="2">
    <source>
        <dbReference type="EMBL" id="KZX11090.1"/>
    </source>
</evidence>
<organism evidence="2 3">
    <name type="scientific">Methanobrevibacter oralis</name>
    <dbReference type="NCBI Taxonomy" id="66851"/>
    <lineage>
        <taxon>Archaea</taxon>
        <taxon>Methanobacteriati</taxon>
        <taxon>Methanobacteriota</taxon>
        <taxon>Methanomada group</taxon>
        <taxon>Methanobacteria</taxon>
        <taxon>Methanobacteriales</taxon>
        <taxon>Methanobacteriaceae</taxon>
        <taxon>Methanobrevibacter</taxon>
    </lineage>
</organism>
<keyword evidence="1" id="KW-0472">Membrane</keyword>
<protein>
    <submittedName>
        <fullName evidence="2">ABC-2 family transporter protein</fullName>
    </submittedName>
</protein>
<feature type="transmembrane region" description="Helical" evidence="1">
    <location>
        <begin position="17"/>
        <end position="37"/>
    </location>
</feature>
<keyword evidence="1" id="KW-0812">Transmembrane</keyword>
<dbReference type="Pfam" id="PF12730">
    <property type="entry name" value="ABC2_membrane_4"/>
    <property type="match status" value="1"/>
</dbReference>
<feature type="transmembrane region" description="Helical" evidence="1">
    <location>
        <begin position="105"/>
        <end position="132"/>
    </location>
</feature>
<feature type="transmembrane region" description="Helical" evidence="1">
    <location>
        <begin position="144"/>
        <end position="164"/>
    </location>
</feature>
<dbReference type="PATRIC" id="fig|66851.6.peg.1805"/>
<keyword evidence="1" id="KW-1133">Transmembrane helix</keyword>
<sequence>MFNFIEVEFLKLKHSKIFLLTLLGAIAVPSMMFLGLLYRKANYPEDIITLQSFLSEINFLFLGLFVVMLFCLIIGYLITREYNEHTLKSILTFSISRTKYLVGKYLMSFIWILIVTLVAFLASIVFALIGGVSEVSLNIIMKMFYQYMLGSAILFLSMSPFVFISLIFKNVVPTVIGGSFIFISNSLLFEQEFAPLSPWLSPYLLVSGKISEYSYGTTLPILIIIATLIIGFLLSWIYFNKKDIPL</sequence>
<dbReference type="PANTHER" id="PTHR37305">
    <property type="entry name" value="INTEGRAL MEMBRANE PROTEIN-RELATED"/>
    <property type="match status" value="1"/>
</dbReference>
<name>A0A162FJV5_METOA</name>
<dbReference type="OrthoDB" id="77493at2157"/>
<dbReference type="STRING" id="66851.MBORA_16590"/>
<reference evidence="3" key="1">
    <citation type="journal article" date="2016" name="Genome Announc.">
        <title>Draft Genome Sequences of Methanobrevibacter curvatus DSM11111, Methanobrevibacter cuticularis DSM11139, Methanobrevibacter filiformis DSM11501, and Methanobrevibacter oralis DSM7256.</title>
        <authorList>
            <person name="Poehlein A."/>
            <person name="Seedorf H."/>
        </authorList>
    </citation>
    <scope>NUCLEOTIDE SEQUENCE [LARGE SCALE GENOMIC DNA]</scope>
    <source>
        <strain evidence="3">DSM 7256 / JCM 30027 / ZR</strain>
    </source>
</reference>
<dbReference type="AlphaFoldDB" id="A0A162FJV5"/>
<keyword evidence="3" id="KW-1185">Reference proteome</keyword>
<comment type="caution">
    <text evidence="2">The sequence shown here is derived from an EMBL/GenBank/DDBJ whole genome shotgun (WGS) entry which is preliminary data.</text>
</comment>
<accession>A0A162FJV5</accession>
<feature type="transmembrane region" description="Helical" evidence="1">
    <location>
        <begin position="219"/>
        <end position="239"/>
    </location>
</feature>
<evidence type="ECO:0000256" key="1">
    <source>
        <dbReference type="SAM" id="Phobius"/>
    </source>
</evidence>